<dbReference type="PANTHER" id="PTHR35789:SF1">
    <property type="entry name" value="SPORE GERMINATION PROTEIN B3"/>
    <property type="match status" value="1"/>
</dbReference>
<keyword evidence="6" id="KW-0564">Palmitate</keyword>
<dbReference type="PANTHER" id="PTHR35789">
    <property type="entry name" value="SPORE GERMINATION PROTEIN B3"/>
    <property type="match status" value="1"/>
</dbReference>
<evidence type="ECO:0000259" key="8">
    <source>
        <dbReference type="Pfam" id="PF05504"/>
    </source>
</evidence>
<dbReference type="InterPro" id="IPR038501">
    <property type="entry name" value="Spore_GerAC_C_sf"/>
</dbReference>
<name>A0A4S4C5F0_9BACI</name>
<keyword evidence="4" id="KW-0732">Signal</keyword>
<accession>A0A4S4C5F0</accession>
<evidence type="ECO:0000256" key="7">
    <source>
        <dbReference type="ARBA" id="ARBA00023288"/>
    </source>
</evidence>
<keyword evidence="5" id="KW-0472">Membrane</keyword>
<sequence length="404" mass="45508">MYKCSKWITIFCIGFLLSGCWDQVESEERGYVIGVALDAIENQRLEDIEQVKEDSSLQNQNEGRFKATYQLVVTSALQSSGSSDGQGSGDAFLNLTSTGNTMFTITRDIAKQTSRAPYLEHIKVIIMSEELARKGYFSKLLDIFLRDHEMRRATKVLISKGEALELFQTKSKIEKLPVIYIDSISENTFKNAEMLPITTTGDVHAFLLSKKSFAIPTIFLDDQNVKVEGAAVFNSENQKMVGYLTKEETEGLNYIRGDVKGGVIEIVIDGQRMAVEIKEAKRKFHADLSNSDHVKVTVNIEAEGNVGETFEGLDLLNPKMISKIEKEVAKNIEKLAEDVITKTQEDYQADILGIGSYLHQDHYQTWNKIKKDWEQGEHIFSKSNIEVKAKVKVRNIGVNIESNK</sequence>
<gene>
    <name evidence="10" type="ORF">E6W99_03295</name>
</gene>
<comment type="caution">
    <text evidence="10">The sequence shown here is derived from an EMBL/GenBank/DDBJ whole genome shotgun (WGS) entry which is preliminary data.</text>
</comment>
<dbReference type="Proteomes" id="UP000310334">
    <property type="component" value="Unassembled WGS sequence"/>
</dbReference>
<organism evidence="10 11">
    <name type="scientific">Metabacillus sediminilitoris</name>
    <dbReference type="NCBI Taxonomy" id="2567941"/>
    <lineage>
        <taxon>Bacteria</taxon>
        <taxon>Bacillati</taxon>
        <taxon>Bacillota</taxon>
        <taxon>Bacilli</taxon>
        <taxon>Bacillales</taxon>
        <taxon>Bacillaceae</taxon>
        <taxon>Metabacillus</taxon>
    </lineage>
</organism>
<evidence type="ECO:0000256" key="2">
    <source>
        <dbReference type="ARBA" id="ARBA00007886"/>
    </source>
</evidence>
<dbReference type="InterPro" id="IPR046953">
    <property type="entry name" value="Spore_GerAC-like_C"/>
</dbReference>
<keyword evidence="7" id="KW-0449">Lipoprotein</keyword>
<dbReference type="RefSeq" id="WP_136351761.1">
    <property type="nucleotide sequence ID" value="NZ_CP046266.1"/>
</dbReference>
<dbReference type="InterPro" id="IPR008844">
    <property type="entry name" value="Spore_GerAC-like"/>
</dbReference>
<proteinExistence type="inferred from homology"/>
<evidence type="ECO:0000256" key="1">
    <source>
        <dbReference type="ARBA" id="ARBA00004635"/>
    </source>
</evidence>
<dbReference type="Pfam" id="PF05504">
    <property type="entry name" value="Spore_GerAC"/>
    <property type="match status" value="1"/>
</dbReference>
<dbReference type="NCBIfam" id="TIGR02887">
    <property type="entry name" value="spore_ger_x_C"/>
    <property type="match status" value="1"/>
</dbReference>
<evidence type="ECO:0000256" key="3">
    <source>
        <dbReference type="ARBA" id="ARBA00022544"/>
    </source>
</evidence>
<keyword evidence="3" id="KW-0309">Germination</keyword>
<dbReference type="Gene3D" id="3.30.300.210">
    <property type="entry name" value="Nutrient germinant receptor protein C, domain 3"/>
    <property type="match status" value="1"/>
</dbReference>
<dbReference type="GO" id="GO:0016020">
    <property type="term" value="C:membrane"/>
    <property type="evidence" value="ECO:0007669"/>
    <property type="project" value="UniProtKB-SubCell"/>
</dbReference>
<evidence type="ECO:0000256" key="4">
    <source>
        <dbReference type="ARBA" id="ARBA00022729"/>
    </source>
</evidence>
<dbReference type="Pfam" id="PF25198">
    <property type="entry name" value="Spore_GerAC_N"/>
    <property type="match status" value="1"/>
</dbReference>
<comment type="subcellular location">
    <subcellularLocation>
        <location evidence="1">Membrane</location>
        <topology evidence="1">Lipid-anchor</topology>
    </subcellularLocation>
</comment>
<comment type="similarity">
    <text evidence="2">Belongs to the GerABKC lipoprotein family.</text>
</comment>
<protein>
    <submittedName>
        <fullName evidence="10">Ger(X)C family spore germination protein</fullName>
    </submittedName>
</protein>
<dbReference type="InterPro" id="IPR057336">
    <property type="entry name" value="GerAC_N"/>
</dbReference>
<feature type="domain" description="Spore germination GerAC-like C-terminal" evidence="8">
    <location>
        <begin position="228"/>
        <end position="397"/>
    </location>
</feature>
<dbReference type="EMBL" id="SSNT01000002">
    <property type="protein sequence ID" value="THF82464.1"/>
    <property type="molecule type" value="Genomic_DNA"/>
</dbReference>
<reference evidence="10 11" key="1">
    <citation type="submission" date="2019-04" db="EMBL/GenBank/DDBJ databases">
        <title>Bacillus sediminilitoris sp. nov., isolated from a tidal flat sediment on the East China Sea.</title>
        <authorList>
            <person name="Wei Y."/>
            <person name="Mao H."/>
            <person name="Fang J."/>
        </authorList>
    </citation>
    <scope>NUCLEOTIDE SEQUENCE [LARGE SCALE GENOMIC DNA]</scope>
    <source>
        <strain evidence="10 11">DSL-17</strain>
    </source>
</reference>
<dbReference type="PROSITE" id="PS51257">
    <property type="entry name" value="PROKAR_LIPOPROTEIN"/>
    <property type="match status" value="1"/>
</dbReference>
<dbReference type="GO" id="GO:0009847">
    <property type="term" value="P:spore germination"/>
    <property type="evidence" value="ECO:0007669"/>
    <property type="project" value="InterPro"/>
</dbReference>
<dbReference type="AlphaFoldDB" id="A0A4S4C5F0"/>
<dbReference type="OrthoDB" id="2569624at2"/>
<feature type="domain" description="Spore germination protein N-terminal" evidence="9">
    <location>
        <begin position="22"/>
        <end position="218"/>
    </location>
</feature>
<evidence type="ECO:0000313" key="11">
    <source>
        <dbReference type="Proteomes" id="UP000310334"/>
    </source>
</evidence>
<evidence type="ECO:0000256" key="5">
    <source>
        <dbReference type="ARBA" id="ARBA00023136"/>
    </source>
</evidence>
<evidence type="ECO:0000256" key="6">
    <source>
        <dbReference type="ARBA" id="ARBA00023139"/>
    </source>
</evidence>
<evidence type="ECO:0000313" key="10">
    <source>
        <dbReference type="EMBL" id="THF82464.1"/>
    </source>
</evidence>
<evidence type="ECO:0000259" key="9">
    <source>
        <dbReference type="Pfam" id="PF25198"/>
    </source>
</evidence>
<keyword evidence="11" id="KW-1185">Reference proteome</keyword>